<feature type="region of interest" description="Disordered" evidence="2">
    <location>
        <begin position="277"/>
        <end position="369"/>
    </location>
</feature>
<dbReference type="SUPFAM" id="SSF81901">
    <property type="entry name" value="HCP-like"/>
    <property type="match status" value="3"/>
</dbReference>
<dbReference type="Gene3D" id="2.60.120.200">
    <property type="match status" value="1"/>
</dbReference>
<evidence type="ECO:0000256" key="1">
    <source>
        <dbReference type="ARBA" id="ARBA00038101"/>
    </source>
</evidence>
<evidence type="ECO:0000313" key="5">
    <source>
        <dbReference type="EMBL" id="KAK3285386.1"/>
    </source>
</evidence>
<protein>
    <submittedName>
        <fullName evidence="5">Uncharacterized protein</fullName>
    </submittedName>
</protein>
<dbReference type="AlphaFoldDB" id="A0AAE0GWG5"/>
<comment type="caution">
    <text evidence="5">The sequence shown here is derived from an EMBL/GenBank/DDBJ whole genome shotgun (WGS) entry which is preliminary data.</text>
</comment>
<gene>
    <name evidence="5" type="ORF">CYMTET_7010</name>
</gene>
<proteinExistence type="inferred from homology"/>
<evidence type="ECO:0000256" key="3">
    <source>
        <dbReference type="SAM" id="Phobius"/>
    </source>
</evidence>
<evidence type="ECO:0000256" key="2">
    <source>
        <dbReference type="SAM" id="MobiDB-lite"/>
    </source>
</evidence>
<feature type="compositionally biased region" description="Polar residues" evidence="2">
    <location>
        <begin position="400"/>
        <end position="409"/>
    </location>
</feature>
<dbReference type="SMART" id="SM00671">
    <property type="entry name" value="SEL1"/>
    <property type="match status" value="9"/>
</dbReference>
<dbReference type="SUPFAM" id="SSF49899">
    <property type="entry name" value="Concanavalin A-like lectins/glucanases"/>
    <property type="match status" value="1"/>
</dbReference>
<dbReference type="InterPro" id="IPR050767">
    <property type="entry name" value="Sel1_AlgK"/>
</dbReference>
<sequence length="1148" mass="122313">MMLPRGLFNWRCGVSALLLLIFLASRAFADTASSHPSDEKQSEEQPKVQVEPVLLEGILATNSLNAYVIPNERLPHLAHTNTSFTITLAVFLTASHTGSFRGIFWKGEHNAHRTPSMWLLPEEPKVTFRLSTTTTTEAWGTSQARLPVGRWCHLAVASRGDGLVLLYVDGVLDIAISLLGAPVGNDGPLWLGRDKTMRGMEGAIAKVSLFPRQLAHHEVAQTAANALASLPQFAAGGVGRNGAALGGLWGASVERAHKTRALEVANKAATEFMLAVTKEGTDDPPSAEAAAAEEDGRELTSADTEKQDVESRYASDTESDTPPPHGAERTHQRAQGVGVEGIEEAGAGGVEGNGMEGAAKAPGSGMNGEDVTAIQNAESAAPAGEPGNDKIWETAAQAIPSDSAQSSVNEGSEEWEREDHEREEAAESPDAEIADDGAVCRATEAEEANDEVAEPGEMESVEEVDLELEQEEIFLAAQELEGAEDYYGALEDELQAEQAMSRTAELYEKAAERGHAGSLSALGHMWAGGYGTAAPSEEKAVFYYLQAAAAGDIEAWLALAHRHANGYGVPRSCAAALLYAEQAAEVAHEEYKTPGGQRRVEAVQLSEDVAETREDHRGDDGDRSAYLQNAADMGDPHAAIALANAHYWGNFGLPRDHTRAFQYFRRAHQGGLPDAGIGVAKMLLKGEGVEKNVTEALRLYNLAADTGSADALNGLGYLYYNGDKVESNMTTALGYFRRAAALGSVDAMVNAGLMLRAGRGCDPDFPEAYRLFSQGAASGHFASLYYAGKLESSGAPGVAHSCPKALRHLLAAAQTGPWARVLQRGLSHYLAGKPWAALRAYSRGAELGYPVATYNAAWLHDRVLASARLLHGGSCPVLGNASLAARSQPHPPETTVLGDLRATAKAAGADAAEAERGMAHWAVAMPEGGDGSEGRPPVSPVRSEPGPAMGAAQLPEGVERPQWLRSVHTAARFFRRVQEQFQLGPNVAWAALKLGDCQYYGVCHGCQATDVATAAMHYERAGNLGEGQGYFSLAVMYLQGFGAVRSDLTRQADLNRAEVYFEKAHALGQAPLPSRLALWFIRGVHVWNTTHTLLGSLFLAKAAENNASAGVADASGAGDGEYLLDDYLLAGMALLLMATLVFRWWRSR</sequence>
<dbReference type="InterPro" id="IPR006597">
    <property type="entry name" value="Sel1-like"/>
</dbReference>
<keyword evidence="4" id="KW-0732">Signal</keyword>
<feature type="region of interest" description="Disordered" evidence="2">
    <location>
        <begin position="398"/>
        <end position="435"/>
    </location>
</feature>
<feature type="compositionally biased region" description="Acidic residues" evidence="2">
    <location>
        <begin position="426"/>
        <end position="435"/>
    </location>
</feature>
<feature type="compositionally biased region" description="Gly residues" evidence="2">
    <location>
        <begin position="346"/>
        <end position="355"/>
    </location>
</feature>
<reference evidence="5 6" key="1">
    <citation type="journal article" date="2015" name="Genome Biol. Evol.">
        <title>Comparative Genomics of a Bacterivorous Green Alga Reveals Evolutionary Causalities and Consequences of Phago-Mixotrophic Mode of Nutrition.</title>
        <authorList>
            <person name="Burns J.A."/>
            <person name="Paasch A."/>
            <person name="Narechania A."/>
            <person name="Kim E."/>
        </authorList>
    </citation>
    <scope>NUCLEOTIDE SEQUENCE [LARGE SCALE GENOMIC DNA]</scope>
    <source>
        <strain evidence="5 6">PLY_AMNH</strain>
    </source>
</reference>
<dbReference type="PANTHER" id="PTHR11102">
    <property type="entry name" value="SEL-1-LIKE PROTEIN"/>
    <property type="match status" value="1"/>
</dbReference>
<feature type="region of interest" description="Disordered" evidence="2">
    <location>
        <begin position="927"/>
        <end position="949"/>
    </location>
</feature>
<comment type="similarity">
    <text evidence="1">Belongs to the sel-1 family.</text>
</comment>
<organism evidence="5 6">
    <name type="scientific">Cymbomonas tetramitiformis</name>
    <dbReference type="NCBI Taxonomy" id="36881"/>
    <lineage>
        <taxon>Eukaryota</taxon>
        <taxon>Viridiplantae</taxon>
        <taxon>Chlorophyta</taxon>
        <taxon>Pyramimonadophyceae</taxon>
        <taxon>Pyramimonadales</taxon>
        <taxon>Pyramimonadaceae</taxon>
        <taxon>Cymbomonas</taxon>
    </lineage>
</organism>
<dbReference type="Pfam" id="PF08238">
    <property type="entry name" value="Sel1"/>
    <property type="match status" value="9"/>
</dbReference>
<feature type="signal peptide" evidence="4">
    <location>
        <begin position="1"/>
        <end position="29"/>
    </location>
</feature>
<feature type="chain" id="PRO_5042254384" evidence="4">
    <location>
        <begin position="30"/>
        <end position="1148"/>
    </location>
</feature>
<keyword evidence="3" id="KW-0472">Membrane</keyword>
<dbReference type="InterPro" id="IPR013320">
    <property type="entry name" value="ConA-like_dom_sf"/>
</dbReference>
<dbReference type="PANTHER" id="PTHR11102:SF147">
    <property type="entry name" value="SEL1L ADAPTOR SUBUNIT OF ERAD E3 UBIQUITIN LIGASE"/>
    <property type="match status" value="1"/>
</dbReference>
<keyword evidence="3" id="KW-1133">Transmembrane helix</keyword>
<evidence type="ECO:0000313" key="6">
    <source>
        <dbReference type="Proteomes" id="UP001190700"/>
    </source>
</evidence>
<dbReference type="InterPro" id="IPR011990">
    <property type="entry name" value="TPR-like_helical_dom_sf"/>
</dbReference>
<name>A0AAE0GWG5_9CHLO</name>
<dbReference type="Pfam" id="PF13385">
    <property type="entry name" value="Laminin_G_3"/>
    <property type="match status" value="1"/>
</dbReference>
<feature type="transmembrane region" description="Helical" evidence="3">
    <location>
        <begin position="1127"/>
        <end position="1145"/>
    </location>
</feature>
<feature type="compositionally biased region" description="Basic and acidic residues" evidence="2">
    <location>
        <begin position="297"/>
        <end position="315"/>
    </location>
</feature>
<dbReference type="Gene3D" id="1.25.40.10">
    <property type="entry name" value="Tetratricopeptide repeat domain"/>
    <property type="match status" value="3"/>
</dbReference>
<dbReference type="Proteomes" id="UP001190700">
    <property type="component" value="Unassembled WGS sequence"/>
</dbReference>
<dbReference type="EMBL" id="LGRX02001848">
    <property type="protein sequence ID" value="KAK3285386.1"/>
    <property type="molecule type" value="Genomic_DNA"/>
</dbReference>
<keyword evidence="6" id="KW-1185">Reference proteome</keyword>
<evidence type="ECO:0000256" key="4">
    <source>
        <dbReference type="SAM" id="SignalP"/>
    </source>
</evidence>
<keyword evidence="3" id="KW-0812">Transmembrane</keyword>
<accession>A0AAE0GWG5</accession>